<dbReference type="STRING" id="113540.ENSSFOP00015037411"/>
<dbReference type="AlphaFoldDB" id="A0A0P7U6N1"/>
<feature type="non-terminal residue" evidence="2">
    <location>
        <position position="1"/>
    </location>
</feature>
<dbReference type="EMBL" id="JARO02006263">
    <property type="protein sequence ID" value="KPP65508.1"/>
    <property type="molecule type" value="Genomic_DNA"/>
</dbReference>
<accession>A0A0P7U6N1</accession>
<dbReference type="PANTHER" id="PTHR11220">
    <property type="entry name" value="HEME-BINDING PROTEIN-RELATED"/>
    <property type="match status" value="1"/>
</dbReference>
<protein>
    <submittedName>
        <fullName evidence="2">Heme-binding protein 2-like</fullName>
    </submittedName>
</protein>
<dbReference type="PANTHER" id="PTHR11220:SF1">
    <property type="entry name" value="HEME-BINDING PROTEIN 2"/>
    <property type="match status" value="1"/>
</dbReference>
<comment type="caution">
    <text evidence="2">The sequence shown here is derived from an EMBL/GenBank/DDBJ whole genome shotgun (WGS) entry which is preliminary data.</text>
</comment>
<evidence type="ECO:0000313" key="2">
    <source>
        <dbReference type="EMBL" id="KPP65508.1"/>
    </source>
</evidence>
<evidence type="ECO:0000313" key="3">
    <source>
        <dbReference type="Proteomes" id="UP000034805"/>
    </source>
</evidence>
<dbReference type="InterPro" id="IPR011256">
    <property type="entry name" value="Reg_factor_effector_dom_sf"/>
</dbReference>
<name>A0A0P7U6N1_SCLFO</name>
<dbReference type="GO" id="GO:0020037">
    <property type="term" value="F:heme binding"/>
    <property type="evidence" value="ECO:0007669"/>
    <property type="project" value="TreeGrafter"/>
</dbReference>
<dbReference type="Proteomes" id="UP000034805">
    <property type="component" value="Unassembled WGS sequence"/>
</dbReference>
<gene>
    <name evidence="2" type="ORF">Z043_116066</name>
</gene>
<comment type="similarity">
    <text evidence="1">Belongs to the HEBP family.</text>
</comment>
<proteinExistence type="inferred from homology"/>
<sequence length="187" mass="21146">AIKPKRVHNYNAICCPWCCVCKEVFLSACQVLCEGLSSVCLRKLGLVICVYLTGVKMDMTAPVLVKVQENKKIWESSKYTLSFLLPSAFQESAPLPTDPKVYFTDMPDTRVYVRSYGGWMLSVTTKLNSEMLTRDLDKVNATYNKNFSYAVGYNSPKKILNRHNEVWYIVDGEPVCSEPTDTVSDTE</sequence>
<dbReference type="Pfam" id="PF04832">
    <property type="entry name" value="SOUL"/>
    <property type="match status" value="1"/>
</dbReference>
<organism evidence="2 3">
    <name type="scientific">Scleropages formosus</name>
    <name type="common">Asian bonytongue</name>
    <name type="synonym">Osteoglossum formosum</name>
    <dbReference type="NCBI Taxonomy" id="113540"/>
    <lineage>
        <taxon>Eukaryota</taxon>
        <taxon>Metazoa</taxon>
        <taxon>Chordata</taxon>
        <taxon>Craniata</taxon>
        <taxon>Vertebrata</taxon>
        <taxon>Euteleostomi</taxon>
        <taxon>Actinopterygii</taxon>
        <taxon>Neopterygii</taxon>
        <taxon>Teleostei</taxon>
        <taxon>Osteoglossocephala</taxon>
        <taxon>Osteoglossomorpha</taxon>
        <taxon>Osteoglossiformes</taxon>
        <taxon>Osteoglossidae</taxon>
        <taxon>Scleropages</taxon>
    </lineage>
</organism>
<dbReference type="SUPFAM" id="SSF55136">
    <property type="entry name" value="Probable bacterial effector-binding domain"/>
    <property type="match status" value="1"/>
</dbReference>
<dbReference type="Gene3D" id="3.20.80.10">
    <property type="entry name" value="Regulatory factor, effector binding domain"/>
    <property type="match status" value="1"/>
</dbReference>
<dbReference type="InterPro" id="IPR006917">
    <property type="entry name" value="SOUL_heme-bd"/>
</dbReference>
<evidence type="ECO:0000256" key="1">
    <source>
        <dbReference type="ARBA" id="ARBA00009817"/>
    </source>
</evidence>
<reference evidence="2 3" key="1">
    <citation type="submission" date="2015-08" db="EMBL/GenBank/DDBJ databases">
        <title>The genome of the Asian arowana (Scleropages formosus).</title>
        <authorList>
            <person name="Tan M.H."/>
            <person name="Gan H.M."/>
            <person name="Croft L.J."/>
            <person name="Austin C.M."/>
        </authorList>
    </citation>
    <scope>NUCLEOTIDE SEQUENCE [LARGE SCALE GENOMIC DNA]</scope>
    <source>
        <strain evidence="2">Aro1</strain>
    </source>
</reference>